<keyword evidence="1 3" id="KW-0863">Zinc-finger</keyword>
<dbReference type="InterPro" id="IPR052639">
    <property type="entry name" value="TRAIP_ubiq-protein_ligase"/>
</dbReference>
<feature type="compositionally biased region" description="Basic and acidic residues" evidence="5">
    <location>
        <begin position="436"/>
        <end position="447"/>
    </location>
</feature>
<keyword evidence="1 3" id="KW-0479">Metal-binding</keyword>
<sequence length="557" mass="64445">MPVYLCIICDEELNDKKDICSPPCGHVYHTECLTDWWKRRKTCPICAKRILSSRHFRKLFFMKEPLKLEPFDPNKEPEMISLDDDDIGNSLLEAENATLKDQLAKCKADNEVSQNHVHELGETNRHFEQQVRTLRDEIRTSLEKNENLINELRSSDDKAQQLSSEVRKISEKNQNLVEELNSSRAKVYDLEAKLSESKAPLAALMSVLEETTYKVKNAQIARLQHLVDSSEAELEAERERWKVECQQVREENECLLKQKELESQECVQDREVLRRKLEMSQENFKEMEKKCVEHCEALLEHKRDIEQSKARELKLYQENAALTEKLLNSEHKYRQLEEKVTKYENKIAKLAGKTNDRLDALKNAFLEAGTEADESENSREFIYQALTDFLPEVTSPIKERKRRSLLSGLVQIFKLSGNTSKRFCSIDQNNDENDQNGDRDTLPNEDRKELLLKPTQEQNITTNMATDVKEFVLGPGFNKENCLGSSKITSTPNCDVKERKSRPYGFSFIKNEGSLCDVDPIVQRNSINGGTQSSASYTENRPWCKKDIWHTAVRKSE</sequence>
<dbReference type="GO" id="GO:0005634">
    <property type="term" value="C:nucleus"/>
    <property type="evidence" value="ECO:0007669"/>
    <property type="project" value="TreeGrafter"/>
</dbReference>
<dbReference type="EMBL" id="JAKKPZ010000090">
    <property type="protein sequence ID" value="KAI1702968.1"/>
    <property type="molecule type" value="Genomic_DNA"/>
</dbReference>
<evidence type="ECO:0000256" key="2">
    <source>
        <dbReference type="ARBA" id="ARBA00022833"/>
    </source>
</evidence>
<evidence type="ECO:0000256" key="5">
    <source>
        <dbReference type="SAM" id="MobiDB-lite"/>
    </source>
</evidence>
<dbReference type="GO" id="GO:0031297">
    <property type="term" value="P:replication fork processing"/>
    <property type="evidence" value="ECO:0007669"/>
    <property type="project" value="TreeGrafter"/>
</dbReference>
<dbReference type="GO" id="GO:0090734">
    <property type="term" value="C:site of DNA damage"/>
    <property type="evidence" value="ECO:0007669"/>
    <property type="project" value="TreeGrafter"/>
</dbReference>
<dbReference type="PROSITE" id="PS50089">
    <property type="entry name" value="ZF_RING_2"/>
    <property type="match status" value="1"/>
</dbReference>
<dbReference type="Gene3D" id="3.30.40.10">
    <property type="entry name" value="Zinc/RING finger domain, C3HC4 (zinc finger)"/>
    <property type="match status" value="1"/>
</dbReference>
<evidence type="ECO:0000256" key="1">
    <source>
        <dbReference type="ARBA" id="ARBA00022771"/>
    </source>
</evidence>
<dbReference type="Proteomes" id="UP001201812">
    <property type="component" value="Unassembled WGS sequence"/>
</dbReference>
<proteinExistence type="predicted"/>
<keyword evidence="4" id="KW-0175">Coiled coil</keyword>
<evidence type="ECO:0000259" key="6">
    <source>
        <dbReference type="PROSITE" id="PS50089"/>
    </source>
</evidence>
<dbReference type="PANTHER" id="PTHR46569">
    <property type="entry name" value="E3 UBIQUITIN-PROTEIN LIGASE TRAIP"/>
    <property type="match status" value="1"/>
</dbReference>
<dbReference type="InterPro" id="IPR013083">
    <property type="entry name" value="Znf_RING/FYVE/PHD"/>
</dbReference>
<dbReference type="GO" id="GO:0061630">
    <property type="term" value="F:ubiquitin protein ligase activity"/>
    <property type="evidence" value="ECO:0007669"/>
    <property type="project" value="TreeGrafter"/>
</dbReference>
<feature type="coiled-coil region" evidence="4">
    <location>
        <begin position="89"/>
        <end position="193"/>
    </location>
</feature>
<evidence type="ECO:0000256" key="4">
    <source>
        <dbReference type="SAM" id="Coils"/>
    </source>
</evidence>
<feature type="coiled-coil region" evidence="4">
    <location>
        <begin position="220"/>
        <end position="290"/>
    </location>
</feature>
<reference evidence="7" key="1">
    <citation type="submission" date="2022-01" db="EMBL/GenBank/DDBJ databases">
        <title>Genome Sequence Resource for Two Populations of Ditylenchus destructor, the Migratory Endoparasitic Phytonematode.</title>
        <authorList>
            <person name="Zhang H."/>
            <person name="Lin R."/>
            <person name="Xie B."/>
        </authorList>
    </citation>
    <scope>NUCLEOTIDE SEQUENCE</scope>
    <source>
        <strain evidence="7">BazhouSP</strain>
    </source>
</reference>
<dbReference type="GO" id="GO:0008270">
    <property type="term" value="F:zinc ion binding"/>
    <property type="evidence" value="ECO:0007669"/>
    <property type="project" value="UniProtKB-KW"/>
</dbReference>
<protein>
    <submittedName>
        <fullName evidence="7">Ring finger domain-containing protein</fullName>
    </submittedName>
</protein>
<keyword evidence="8" id="KW-1185">Reference proteome</keyword>
<dbReference type="PANTHER" id="PTHR46569:SF1">
    <property type="entry name" value="E3 UBIQUITIN-PROTEIN LIGASE RFWD3-RELATED"/>
    <property type="match status" value="1"/>
</dbReference>
<dbReference type="SUPFAM" id="SSF57850">
    <property type="entry name" value="RING/U-box"/>
    <property type="match status" value="1"/>
</dbReference>
<name>A0AAD4MVH3_9BILA</name>
<feature type="region of interest" description="Disordered" evidence="5">
    <location>
        <begin position="424"/>
        <end position="447"/>
    </location>
</feature>
<organism evidence="7 8">
    <name type="scientific">Ditylenchus destructor</name>
    <dbReference type="NCBI Taxonomy" id="166010"/>
    <lineage>
        <taxon>Eukaryota</taxon>
        <taxon>Metazoa</taxon>
        <taxon>Ecdysozoa</taxon>
        <taxon>Nematoda</taxon>
        <taxon>Chromadorea</taxon>
        <taxon>Rhabditida</taxon>
        <taxon>Tylenchina</taxon>
        <taxon>Tylenchomorpha</taxon>
        <taxon>Sphaerularioidea</taxon>
        <taxon>Anguinidae</taxon>
        <taxon>Anguininae</taxon>
        <taxon>Ditylenchus</taxon>
    </lineage>
</organism>
<dbReference type="Pfam" id="PF13639">
    <property type="entry name" value="zf-RING_2"/>
    <property type="match status" value="1"/>
</dbReference>
<evidence type="ECO:0000256" key="3">
    <source>
        <dbReference type="PROSITE-ProRule" id="PRU00175"/>
    </source>
</evidence>
<dbReference type="SMART" id="SM00184">
    <property type="entry name" value="RING"/>
    <property type="match status" value="1"/>
</dbReference>
<feature type="coiled-coil region" evidence="4">
    <location>
        <begin position="319"/>
        <end position="353"/>
    </location>
</feature>
<dbReference type="GO" id="GO:0016567">
    <property type="term" value="P:protein ubiquitination"/>
    <property type="evidence" value="ECO:0007669"/>
    <property type="project" value="TreeGrafter"/>
</dbReference>
<keyword evidence="2" id="KW-0862">Zinc</keyword>
<gene>
    <name evidence="7" type="ORF">DdX_15205</name>
</gene>
<dbReference type="AlphaFoldDB" id="A0AAD4MVH3"/>
<feature type="domain" description="RING-type" evidence="6">
    <location>
        <begin position="6"/>
        <end position="46"/>
    </location>
</feature>
<dbReference type="InterPro" id="IPR001841">
    <property type="entry name" value="Znf_RING"/>
</dbReference>
<evidence type="ECO:0000313" key="7">
    <source>
        <dbReference type="EMBL" id="KAI1702968.1"/>
    </source>
</evidence>
<comment type="caution">
    <text evidence="7">The sequence shown here is derived from an EMBL/GenBank/DDBJ whole genome shotgun (WGS) entry which is preliminary data.</text>
</comment>
<accession>A0AAD4MVH3</accession>
<evidence type="ECO:0000313" key="8">
    <source>
        <dbReference type="Proteomes" id="UP001201812"/>
    </source>
</evidence>